<dbReference type="InterPro" id="IPR041636">
    <property type="entry name" value="RNase_J_C"/>
</dbReference>
<dbReference type="Gene3D" id="3.60.15.10">
    <property type="entry name" value="Ribonuclease Z/Hydroxyacylglutathione hydrolase-like"/>
    <property type="match status" value="1"/>
</dbReference>
<accession>A0A0G0L8C1</accession>
<dbReference type="Gene3D" id="3.10.20.580">
    <property type="match status" value="1"/>
</dbReference>
<keyword evidence="3" id="KW-0269">Exonuclease</keyword>
<dbReference type="AlphaFoldDB" id="A0A0G0L8C1"/>
<dbReference type="InterPro" id="IPR055132">
    <property type="entry name" value="RNase_J_b_CASP"/>
</dbReference>
<name>A0A0G0L8C1_9BACT</name>
<organism evidence="6 7">
    <name type="scientific">Candidatus Woesebacteria bacterium GW2011_GWA1_38_8</name>
    <dbReference type="NCBI Taxonomy" id="1618547"/>
    <lineage>
        <taxon>Bacteria</taxon>
        <taxon>Candidatus Woeseibacteriota</taxon>
    </lineage>
</organism>
<keyword evidence="4" id="KW-0694">RNA-binding</keyword>
<protein>
    <submittedName>
        <fullName evidence="6">Metallo-beta-lactamase</fullName>
    </submittedName>
</protein>
<evidence type="ECO:0000256" key="2">
    <source>
        <dbReference type="ARBA" id="ARBA00022722"/>
    </source>
</evidence>
<evidence type="ECO:0000256" key="3">
    <source>
        <dbReference type="ARBA" id="ARBA00022839"/>
    </source>
</evidence>
<keyword evidence="1" id="KW-0963">Cytoplasm</keyword>
<dbReference type="Pfam" id="PF22505">
    <property type="entry name" value="RNase_J_b_CASP"/>
    <property type="match status" value="1"/>
</dbReference>
<evidence type="ECO:0000259" key="5">
    <source>
        <dbReference type="SMART" id="SM00849"/>
    </source>
</evidence>
<comment type="caution">
    <text evidence="6">The sequence shown here is derived from an EMBL/GenBank/DDBJ whole genome shotgun (WGS) entry which is preliminary data.</text>
</comment>
<dbReference type="Proteomes" id="UP000034710">
    <property type="component" value="Unassembled WGS sequence"/>
</dbReference>
<dbReference type="Gene3D" id="3.40.50.10710">
    <property type="entry name" value="Metallo-hydrolase/oxidoreductase"/>
    <property type="match status" value="1"/>
</dbReference>
<dbReference type="Pfam" id="PF17770">
    <property type="entry name" value="RNase_J_C"/>
    <property type="match status" value="1"/>
</dbReference>
<dbReference type="GO" id="GO:0003723">
    <property type="term" value="F:RNA binding"/>
    <property type="evidence" value="ECO:0007669"/>
    <property type="project" value="UniProtKB-KW"/>
</dbReference>
<dbReference type="InterPro" id="IPR001279">
    <property type="entry name" value="Metallo-B-lactamas"/>
</dbReference>
<dbReference type="EMBL" id="LBVJ01000011">
    <property type="protein sequence ID" value="KKQ84090.1"/>
    <property type="molecule type" value="Genomic_DNA"/>
</dbReference>
<gene>
    <name evidence="6" type="ORF">UT06_C0011G0079</name>
</gene>
<keyword evidence="3" id="KW-0378">Hydrolase</keyword>
<dbReference type="SUPFAM" id="SSF56281">
    <property type="entry name" value="Metallo-hydrolase/oxidoreductase"/>
    <property type="match status" value="1"/>
</dbReference>
<dbReference type="InterPro" id="IPR036866">
    <property type="entry name" value="RibonucZ/Hydroxyglut_hydro"/>
</dbReference>
<dbReference type="PANTHER" id="PTHR43694:SF1">
    <property type="entry name" value="RIBONUCLEASE J"/>
    <property type="match status" value="1"/>
</dbReference>
<dbReference type="InterPro" id="IPR004613">
    <property type="entry name" value="RNase_J"/>
</dbReference>
<evidence type="ECO:0000313" key="7">
    <source>
        <dbReference type="Proteomes" id="UP000034710"/>
    </source>
</evidence>
<sequence>MVEICAVGGYDEVGRNCTAVKVGNEVVIFDMGLHLENYIRYTNDEDLVVWDTRELIKVQALPDVSAIDDWKDKVVAIVPTHAHLDHLGGVPFLSNRYNAPIICSPYTAEVLRRIVSDEKLELKNKLKTLSVNGVYQISKNLKLEFVEITHSTPHTVMAFLHTPEGIVLYANDFKFDLYPTLGKKPDFERLKKLGDKGILACIVDSTYAGEHIKMPSESVAKQMLKDVMLGIESKKKAIIVTTFSSHIARLKSIMEFGNKLGRKVVFVGRSIQKKVEAAHRLGYIKYSRDQVISLEQSYDLPRNKVAYIVSGCYGQVGSSLYRIAEGKHERMEVLEGDMVIFSADPAPPYSKESEDYVIDKLIDMGVDVHYYDLNEGLYVSGHGGQEDIVELFNLTRPKYYIPIGGAVRFMHAYRKLVIRNGGEGKDVFILKPGDNVDFKGKSASLGQKISTKEILVHGLGIGDIGKVVLGDRTILGSEGFVVALIKVGKDRKLKGDPEIISRGFVFEKIEKALLRDAEKRLRFQIEKNGKVDKKAAQLEAKKYLEKFFFQKTGRRPMILPIFVEI</sequence>
<dbReference type="InterPro" id="IPR042173">
    <property type="entry name" value="RNase_J_2"/>
</dbReference>
<dbReference type="PATRIC" id="fig|1618547.3.peg.449"/>
<evidence type="ECO:0000256" key="1">
    <source>
        <dbReference type="ARBA" id="ARBA00022490"/>
    </source>
</evidence>
<dbReference type="GO" id="GO:0046872">
    <property type="term" value="F:metal ion binding"/>
    <property type="evidence" value="ECO:0007669"/>
    <property type="project" value="InterPro"/>
</dbReference>
<keyword evidence="2" id="KW-0540">Nuclease</keyword>
<dbReference type="PANTHER" id="PTHR43694">
    <property type="entry name" value="RIBONUCLEASE J"/>
    <property type="match status" value="1"/>
</dbReference>
<dbReference type="CDD" id="cd07714">
    <property type="entry name" value="RNaseJ_MBL-fold"/>
    <property type="match status" value="1"/>
</dbReference>
<proteinExistence type="predicted"/>
<reference evidence="6 7" key="1">
    <citation type="journal article" date="2015" name="Nature">
        <title>rRNA introns, odd ribosomes, and small enigmatic genomes across a large radiation of phyla.</title>
        <authorList>
            <person name="Brown C.T."/>
            <person name="Hug L.A."/>
            <person name="Thomas B.C."/>
            <person name="Sharon I."/>
            <person name="Castelle C.J."/>
            <person name="Singh A."/>
            <person name="Wilkins M.J."/>
            <person name="Williams K.H."/>
            <person name="Banfield J.F."/>
        </authorList>
    </citation>
    <scope>NUCLEOTIDE SEQUENCE [LARGE SCALE GENOMIC DNA]</scope>
</reference>
<evidence type="ECO:0000313" key="6">
    <source>
        <dbReference type="EMBL" id="KKQ84090.1"/>
    </source>
</evidence>
<dbReference type="Pfam" id="PF00753">
    <property type="entry name" value="Lactamase_B"/>
    <property type="match status" value="1"/>
</dbReference>
<dbReference type="GO" id="GO:0004527">
    <property type="term" value="F:exonuclease activity"/>
    <property type="evidence" value="ECO:0007669"/>
    <property type="project" value="UniProtKB-KW"/>
</dbReference>
<dbReference type="NCBIfam" id="TIGR00649">
    <property type="entry name" value="MG423"/>
    <property type="match status" value="1"/>
</dbReference>
<evidence type="ECO:0000256" key="4">
    <source>
        <dbReference type="ARBA" id="ARBA00022884"/>
    </source>
</evidence>
<dbReference type="SMART" id="SM00849">
    <property type="entry name" value="Lactamase_B"/>
    <property type="match status" value="1"/>
</dbReference>
<feature type="domain" description="Metallo-beta-lactamase" evidence="5">
    <location>
        <begin position="14"/>
        <end position="202"/>
    </location>
</feature>